<proteinExistence type="predicted"/>
<sequence length="301" mass="33487">MSTAKCTRAGVVHAHDASPFGVLASNVSLRTTLRGISSREEERMGSGDEESDLYGKLGYAAKIGRRKDPDAGDRIAAREQPEHAIRQFATTPRLIQVGLCIEFTTRKWGGGAHANYVLVRAWPTRAHPGDVDGGEACGGSGRGDDDAEAALVCGMVRPRFCFKARANNRRITGTKRLDDRFFEGSGRGRVDRMKRARELFLLLRRCRNVVDEKWQRRGDGRVLRDVREISFECKTKRRGSSLTIGGSCVDTRAHPPRFCSALSSFRCPSPETRFFAALFMVPHRAREAYREPGEIKGDSEI</sequence>
<evidence type="ECO:0000313" key="1">
    <source>
        <dbReference type="EMBL" id="KYN01640.1"/>
    </source>
</evidence>
<name>A0A195CLR3_9HYME</name>
<evidence type="ECO:0000313" key="2">
    <source>
        <dbReference type="Proteomes" id="UP000078542"/>
    </source>
</evidence>
<accession>A0A195CLR3</accession>
<keyword evidence="2" id="KW-1185">Reference proteome</keyword>
<organism evidence="1 2">
    <name type="scientific">Cyphomyrmex costatus</name>
    <dbReference type="NCBI Taxonomy" id="456900"/>
    <lineage>
        <taxon>Eukaryota</taxon>
        <taxon>Metazoa</taxon>
        <taxon>Ecdysozoa</taxon>
        <taxon>Arthropoda</taxon>
        <taxon>Hexapoda</taxon>
        <taxon>Insecta</taxon>
        <taxon>Pterygota</taxon>
        <taxon>Neoptera</taxon>
        <taxon>Endopterygota</taxon>
        <taxon>Hymenoptera</taxon>
        <taxon>Apocrita</taxon>
        <taxon>Aculeata</taxon>
        <taxon>Formicoidea</taxon>
        <taxon>Formicidae</taxon>
        <taxon>Myrmicinae</taxon>
        <taxon>Cyphomyrmex</taxon>
    </lineage>
</organism>
<dbReference type="AlphaFoldDB" id="A0A195CLR3"/>
<dbReference type="Proteomes" id="UP000078542">
    <property type="component" value="Unassembled WGS sequence"/>
</dbReference>
<dbReference type="EMBL" id="KQ977595">
    <property type="protein sequence ID" value="KYN01640.1"/>
    <property type="molecule type" value="Genomic_DNA"/>
</dbReference>
<gene>
    <name evidence="1" type="ORF">ALC62_07612</name>
</gene>
<reference evidence="1 2" key="1">
    <citation type="submission" date="2016-03" db="EMBL/GenBank/DDBJ databases">
        <title>Cyphomyrmex costatus WGS genome.</title>
        <authorList>
            <person name="Nygaard S."/>
            <person name="Hu H."/>
            <person name="Boomsma J."/>
            <person name="Zhang G."/>
        </authorList>
    </citation>
    <scope>NUCLEOTIDE SEQUENCE [LARGE SCALE GENOMIC DNA]</scope>
    <source>
        <strain evidence="1">MS0001</strain>
        <tissue evidence="1">Whole body</tissue>
    </source>
</reference>
<protein>
    <submittedName>
        <fullName evidence="1">Uncharacterized protein</fullName>
    </submittedName>
</protein>